<dbReference type="GO" id="GO:0005829">
    <property type="term" value="C:cytosol"/>
    <property type="evidence" value="ECO:0007669"/>
    <property type="project" value="TreeGrafter"/>
</dbReference>
<name>A0A4Q4MJU0_9PLEO</name>
<dbReference type="Pfam" id="PF10294">
    <property type="entry name" value="Methyltransf_16"/>
    <property type="match status" value="1"/>
</dbReference>
<sequence length="380" mass="42024">MRYIRFLKSPRVVTDKTTARKQVSCLITITSDLGDSFLPYDIRLAAELLATADSQEDVLLWSTVQWTAGMRSLPITLPLPKSRASWSHLRVRVGGEPKRIHDELATISDSDARGVVSAWSPPFTSDVDAPKLVERRFKLLDGPITTICEETGESIARHLWDAGITLSCQITALTTPNSDLAKALLPSVSKPRLNVLELGTGCGMVGIAIAQTISNSKVLLTDLQEAREIVERNMHYAIEAPGASLDFMELDWDADLPDILQSTSEQLDLVVAADCTYNPDSRYGFLLRHPICLIKSRNKVDLTSIYSPALVNTLTRLVKASPEIVVAIAMKMRHSSEEVFFQLMEDAGFIKKTQIEFPLPGDVEIGEEIVYLHVYKAATT</sequence>
<dbReference type="PANTHER" id="PTHR14614:SF132">
    <property type="entry name" value="PROTEIN-LYSINE METHYLTRANSFERASE C42C1.13"/>
    <property type="match status" value="1"/>
</dbReference>
<protein>
    <submittedName>
        <fullName evidence="1">Uncharacterized protein</fullName>
    </submittedName>
</protein>
<dbReference type="GO" id="GO:0008757">
    <property type="term" value="F:S-adenosylmethionine-dependent methyltransferase activity"/>
    <property type="evidence" value="ECO:0007669"/>
    <property type="project" value="UniProtKB-ARBA"/>
</dbReference>
<accession>A0A4Q4MJU0</accession>
<dbReference type="SUPFAM" id="SSF53335">
    <property type="entry name" value="S-adenosyl-L-methionine-dependent methyltransferases"/>
    <property type="match status" value="1"/>
</dbReference>
<proteinExistence type="predicted"/>
<dbReference type="Gene3D" id="3.40.50.150">
    <property type="entry name" value="Vaccinia Virus protein VP39"/>
    <property type="match status" value="1"/>
</dbReference>
<organism evidence="1 2">
    <name type="scientific">Alternaria tenuissima</name>
    <dbReference type="NCBI Taxonomy" id="119927"/>
    <lineage>
        <taxon>Eukaryota</taxon>
        <taxon>Fungi</taxon>
        <taxon>Dikarya</taxon>
        <taxon>Ascomycota</taxon>
        <taxon>Pezizomycotina</taxon>
        <taxon>Dothideomycetes</taxon>
        <taxon>Pleosporomycetidae</taxon>
        <taxon>Pleosporales</taxon>
        <taxon>Pleosporineae</taxon>
        <taxon>Pleosporaceae</taxon>
        <taxon>Alternaria</taxon>
        <taxon>Alternaria sect. Alternaria</taxon>
        <taxon>Alternaria alternata complex</taxon>
    </lineage>
</organism>
<dbReference type="InterPro" id="IPR029063">
    <property type="entry name" value="SAM-dependent_MTases_sf"/>
</dbReference>
<dbReference type="EMBL" id="PDXA01000013">
    <property type="protein sequence ID" value="RYN52792.1"/>
    <property type="molecule type" value="Genomic_DNA"/>
</dbReference>
<dbReference type="PANTHER" id="PTHR14614">
    <property type="entry name" value="HEPATOCELLULAR CARCINOMA-ASSOCIATED ANTIGEN"/>
    <property type="match status" value="1"/>
</dbReference>
<dbReference type="AlphaFoldDB" id="A0A4Q4MJU0"/>
<comment type="caution">
    <text evidence="1">The sequence shown here is derived from an EMBL/GenBank/DDBJ whole genome shotgun (WGS) entry which is preliminary data.</text>
</comment>
<gene>
    <name evidence="1" type="ORF">AA0114_g4844</name>
</gene>
<evidence type="ECO:0000313" key="1">
    <source>
        <dbReference type="EMBL" id="RYN52792.1"/>
    </source>
</evidence>
<dbReference type="InterPro" id="IPR019410">
    <property type="entry name" value="Methyltransf_16"/>
</dbReference>
<reference evidence="2" key="1">
    <citation type="journal article" date="2019" name="bioRxiv">
        <title>Genomics, evolutionary history and diagnostics of the Alternaria alternata species group including apple and Asian pear pathotypes.</title>
        <authorList>
            <person name="Armitage A.D."/>
            <person name="Cockerton H.M."/>
            <person name="Sreenivasaprasad S."/>
            <person name="Woodhall J.W."/>
            <person name="Lane C.R."/>
            <person name="Harrison R.J."/>
            <person name="Clarkson J.P."/>
        </authorList>
    </citation>
    <scope>NUCLEOTIDE SEQUENCE [LARGE SCALE GENOMIC DNA]</scope>
    <source>
        <strain evidence="2">FERA 1082</strain>
    </source>
</reference>
<evidence type="ECO:0000313" key="2">
    <source>
        <dbReference type="Proteomes" id="UP000292402"/>
    </source>
</evidence>
<dbReference type="Proteomes" id="UP000292402">
    <property type="component" value="Unassembled WGS sequence"/>
</dbReference>